<protein>
    <submittedName>
        <fullName evidence="1">AMP-binding protein</fullName>
    </submittedName>
</protein>
<gene>
    <name evidence="1" type="ORF">F8D48_05760</name>
</gene>
<sequence length="365" mass="39680">MDVAQQAVDELAYLAEEFSTAPALDEMERRTLADKATAGPTSAHVIEEVHTPLNFAYTTFTTGSTAFQNIVGVTWSELPERERSGARALSRAGARPDDTVLLCYAPLGNVFSRGAFERAQVRPVFLSRSSRDAFLVALCRERPRVVVGESSFLRASLEDAKKLGVWDAVPEGVHLLCAGTPLDLELLPIAEEKGAVVHDLYGCQEFGWLVMDGAPLRDDLTLVADPQREGWAMLAAGGLPTGDSFPVGGTGHVLNPAGIIHTYSRKRTTPELEVVVQACTAQSALTLERACRSILRIKGRIVRMAPDVVVGAPANELALMSAWPENRMVAVIDDPEKTVLFARLLEAQERYQATSKSDPLWTKGR</sequence>
<organism evidence="1 2">
    <name type="scientific">Adlercreutzia muris</name>
    <dbReference type="NCBI Taxonomy" id="1796610"/>
    <lineage>
        <taxon>Bacteria</taxon>
        <taxon>Bacillati</taxon>
        <taxon>Actinomycetota</taxon>
        <taxon>Coriobacteriia</taxon>
        <taxon>Eggerthellales</taxon>
        <taxon>Eggerthellaceae</taxon>
        <taxon>Adlercreutzia</taxon>
    </lineage>
</organism>
<dbReference type="Proteomes" id="UP000479639">
    <property type="component" value="Unassembled WGS sequence"/>
</dbReference>
<name>A0A7C8BR47_9ACTN</name>
<proteinExistence type="predicted"/>
<evidence type="ECO:0000313" key="2">
    <source>
        <dbReference type="Proteomes" id="UP000479639"/>
    </source>
</evidence>
<dbReference type="AlphaFoldDB" id="A0A7C8BR47"/>
<dbReference type="SUPFAM" id="SSF56801">
    <property type="entry name" value="Acetyl-CoA synthetase-like"/>
    <property type="match status" value="1"/>
</dbReference>
<accession>A0A7C8BR47</accession>
<evidence type="ECO:0000313" key="1">
    <source>
        <dbReference type="EMBL" id="KAB1648652.1"/>
    </source>
</evidence>
<dbReference type="Gene3D" id="3.40.50.12780">
    <property type="entry name" value="N-terminal domain of ligase-like"/>
    <property type="match status" value="1"/>
</dbReference>
<comment type="caution">
    <text evidence="1">The sequence shown here is derived from an EMBL/GenBank/DDBJ whole genome shotgun (WGS) entry which is preliminary data.</text>
</comment>
<dbReference type="InterPro" id="IPR042099">
    <property type="entry name" value="ANL_N_sf"/>
</dbReference>
<dbReference type="RefSeq" id="WP_151430391.1">
    <property type="nucleotide sequence ID" value="NZ_JANJZI010000002.1"/>
</dbReference>
<dbReference type="EMBL" id="WAJS01000014">
    <property type="protein sequence ID" value="KAB1648652.1"/>
    <property type="molecule type" value="Genomic_DNA"/>
</dbReference>
<keyword evidence="2" id="KW-1185">Reference proteome</keyword>
<reference evidence="1 2" key="1">
    <citation type="submission" date="2019-09" db="EMBL/GenBank/DDBJ databases">
        <title>Whole genome shotgun sequencing (WGS) of Ellagibacter isourolithinifaciens DSM 104140(T) and Adlercreutzia muris DSM 29508(T).</title>
        <authorList>
            <person name="Stoll D.A."/>
            <person name="Danylec N."/>
            <person name="Huch M."/>
        </authorList>
    </citation>
    <scope>NUCLEOTIDE SEQUENCE [LARGE SCALE GENOMIC DNA]</scope>
    <source>
        <strain evidence="1 2">DSM 29508</strain>
    </source>
</reference>